<gene>
    <name evidence="1" type="ORF">F4821DRAFT_276212</name>
</gene>
<proteinExistence type="predicted"/>
<dbReference type="EMBL" id="MU394451">
    <property type="protein sequence ID" value="KAI6080352.1"/>
    <property type="molecule type" value="Genomic_DNA"/>
</dbReference>
<dbReference type="Proteomes" id="UP001497680">
    <property type="component" value="Unassembled WGS sequence"/>
</dbReference>
<accession>A0ACC0CJ26</accession>
<comment type="caution">
    <text evidence="1">The sequence shown here is derived from an EMBL/GenBank/DDBJ whole genome shotgun (WGS) entry which is preliminary data.</text>
</comment>
<name>A0ACC0CJ26_9PEZI</name>
<organism evidence="1 2">
    <name type="scientific">Hypoxylon rubiginosum</name>
    <dbReference type="NCBI Taxonomy" id="110542"/>
    <lineage>
        <taxon>Eukaryota</taxon>
        <taxon>Fungi</taxon>
        <taxon>Dikarya</taxon>
        <taxon>Ascomycota</taxon>
        <taxon>Pezizomycotina</taxon>
        <taxon>Sordariomycetes</taxon>
        <taxon>Xylariomycetidae</taxon>
        <taxon>Xylariales</taxon>
        <taxon>Hypoxylaceae</taxon>
        <taxon>Hypoxylon</taxon>
    </lineage>
</organism>
<evidence type="ECO:0000313" key="2">
    <source>
        <dbReference type="Proteomes" id="UP001497680"/>
    </source>
</evidence>
<protein>
    <submittedName>
        <fullName evidence="1">Uncharacterized protein</fullName>
    </submittedName>
</protein>
<reference evidence="1 2" key="1">
    <citation type="journal article" date="2022" name="New Phytol.">
        <title>Ecological generalism drives hyperdiversity of secondary metabolite gene clusters in xylarialean endophytes.</title>
        <authorList>
            <person name="Franco M.E.E."/>
            <person name="Wisecaver J.H."/>
            <person name="Arnold A.E."/>
            <person name="Ju Y.M."/>
            <person name="Slot J.C."/>
            <person name="Ahrendt S."/>
            <person name="Moore L.P."/>
            <person name="Eastman K.E."/>
            <person name="Scott K."/>
            <person name="Konkel Z."/>
            <person name="Mondo S.J."/>
            <person name="Kuo A."/>
            <person name="Hayes R.D."/>
            <person name="Haridas S."/>
            <person name="Andreopoulos B."/>
            <person name="Riley R."/>
            <person name="LaButti K."/>
            <person name="Pangilinan J."/>
            <person name="Lipzen A."/>
            <person name="Amirebrahimi M."/>
            <person name="Yan J."/>
            <person name="Adam C."/>
            <person name="Keymanesh K."/>
            <person name="Ng V."/>
            <person name="Louie K."/>
            <person name="Northen T."/>
            <person name="Drula E."/>
            <person name="Henrissat B."/>
            <person name="Hsieh H.M."/>
            <person name="Youens-Clark K."/>
            <person name="Lutzoni F."/>
            <person name="Miadlikowska J."/>
            <person name="Eastwood D.C."/>
            <person name="Hamelin R.C."/>
            <person name="Grigoriev I.V."/>
            <person name="U'Ren J.M."/>
        </authorList>
    </citation>
    <scope>NUCLEOTIDE SEQUENCE [LARGE SCALE GENOMIC DNA]</scope>
    <source>
        <strain evidence="1 2">ER1909</strain>
    </source>
</reference>
<sequence>MSSSSTQTAVCTVCFEPKRLAEFPGTRLSTSCTHEPSTCLECLTLYINSRISETAAGLMRCPECEEQLDFETIHLLARRDLFDQFQRQSIDDLISKVPRFVWCPLGCGTGQVHPSGADQPLVFCLRCNRHFCFRHRTIWHTNYTCDEYDAFLADPQNFRSRAQMQSAVDADRDAAERRYRQQLAEAEARFTQSLLREEEAAEARRIAEEQRRLEERRQAEERARREEEEKRAREALELQARLRNEEQQTRNVFRRLTKPCPGCRVPIEKNQGCCGTDFSWNGAHW</sequence>
<evidence type="ECO:0000313" key="1">
    <source>
        <dbReference type="EMBL" id="KAI6080352.1"/>
    </source>
</evidence>
<keyword evidence="2" id="KW-1185">Reference proteome</keyword>